<dbReference type="CDD" id="cd22255">
    <property type="entry name" value="PBD_PPP1R3A"/>
    <property type="match status" value="1"/>
</dbReference>
<keyword evidence="2" id="KW-0812">Transmembrane</keyword>
<proteinExistence type="predicted"/>
<dbReference type="Proteomes" id="UP000530962">
    <property type="component" value="Unassembled WGS sequence"/>
</dbReference>
<dbReference type="Gene3D" id="2.60.40.2440">
    <property type="entry name" value="Carbohydrate binding type-21 domain"/>
    <property type="match status" value="1"/>
</dbReference>
<feature type="transmembrane region" description="Helical" evidence="2">
    <location>
        <begin position="1038"/>
        <end position="1071"/>
    </location>
</feature>
<feature type="compositionally biased region" description="Low complexity" evidence="1">
    <location>
        <begin position="866"/>
        <end position="879"/>
    </location>
</feature>
<gene>
    <name evidence="4" type="primary">Ppp1r3a</name>
    <name evidence="4" type="ORF">IRECYA_R02739</name>
</gene>
<keyword evidence="5" id="KW-1185">Reference proteome</keyword>
<feature type="domain" description="CBM21" evidence="3">
    <location>
        <begin position="124"/>
        <end position="232"/>
    </location>
</feature>
<dbReference type="GO" id="GO:0000164">
    <property type="term" value="C:protein phosphatase type 1 complex"/>
    <property type="evidence" value="ECO:0007669"/>
    <property type="project" value="TreeGrafter"/>
</dbReference>
<keyword evidence="2" id="KW-0472">Membrane</keyword>
<feature type="non-terminal residue" evidence="4">
    <location>
        <position position="1"/>
    </location>
</feature>
<comment type="caution">
    <text evidence="4">The sequence shown here is derived from an EMBL/GenBank/DDBJ whole genome shotgun (WGS) entry which is preliminary data.</text>
</comment>
<dbReference type="Pfam" id="PF03370">
    <property type="entry name" value="CBM_21"/>
    <property type="match status" value="1"/>
</dbReference>
<feature type="region of interest" description="Disordered" evidence="1">
    <location>
        <begin position="553"/>
        <end position="619"/>
    </location>
</feature>
<feature type="compositionally biased region" description="Basic and acidic residues" evidence="1">
    <location>
        <begin position="583"/>
        <end position="619"/>
    </location>
</feature>
<organism evidence="4 5">
    <name type="scientific">Irena cyanogastra</name>
    <name type="common">Philippine fairy-bluebird</name>
    <dbReference type="NCBI Taxonomy" id="175120"/>
    <lineage>
        <taxon>Eukaryota</taxon>
        <taxon>Metazoa</taxon>
        <taxon>Chordata</taxon>
        <taxon>Craniata</taxon>
        <taxon>Vertebrata</taxon>
        <taxon>Euteleostomi</taxon>
        <taxon>Archelosauria</taxon>
        <taxon>Archosauria</taxon>
        <taxon>Dinosauria</taxon>
        <taxon>Saurischia</taxon>
        <taxon>Theropoda</taxon>
        <taxon>Coelurosauria</taxon>
        <taxon>Aves</taxon>
        <taxon>Neognathae</taxon>
        <taxon>Neoaves</taxon>
        <taxon>Telluraves</taxon>
        <taxon>Australaves</taxon>
        <taxon>Passeriformes</taxon>
        <taxon>Corvoidea</taxon>
        <taxon>Irenidae</taxon>
        <taxon>Irena</taxon>
    </lineage>
</organism>
<feature type="region of interest" description="Disordered" evidence="1">
    <location>
        <begin position="41"/>
        <end position="60"/>
    </location>
</feature>
<dbReference type="InterPro" id="IPR038175">
    <property type="entry name" value="CBM21_dom_sf"/>
</dbReference>
<evidence type="ECO:0000259" key="3">
    <source>
        <dbReference type="PROSITE" id="PS51159"/>
    </source>
</evidence>
<dbReference type="AlphaFoldDB" id="A0A7K9R611"/>
<dbReference type="EMBL" id="VWZV01015325">
    <property type="protein sequence ID" value="NXI18381.1"/>
    <property type="molecule type" value="Genomic_DNA"/>
</dbReference>
<dbReference type="PROSITE" id="PS51159">
    <property type="entry name" value="CBM21"/>
    <property type="match status" value="1"/>
</dbReference>
<dbReference type="GO" id="GO:0005979">
    <property type="term" value="P:regulation of glycogen biosynthetic process"/>
    <property type="evidence" value="ECO:0007669"/>
    <property type="project" value="TreeGrafter"/>
</dbReference>
<evidence type="ECO:0000313" key="4">
    <source>
        <dbReference type="EMBL" id="NXI18381.1"/>
    </source>
</evidence>
<sequence length="1084" mass="122010">MESFEGPSQVNRANLLQVPTGNDSTSDDEDVNIDIKLRFSPCPRRRNSSASEEEEADAPTNISRKVSFADAFGFDLVSVKEFNTWEFSNTGQENYIEDEVFPQDEYFFSQQFTLPASQEELLQKVREQKVVLESVVLLPGITCMNGIVRVLNVSFEKQVYVRMTLNNWLSYYDILAEFMPNSCGSETDQFCFKISLVPPFQKDGIKVEFCIRYETSVGTFWANNDDKNYTLICHKKETATKVDNKPQKEVTDRCLKGCLKTTQSRKEEILATSDDGTWNNSRTSDTNIPEIVYSQAEDKDTKLAKENIKDKNAEYNQGDHKDDEKELELLLNQHFTGARGTSSRDERNLYTTEPINFPSETERLVKKLTCIERSSDLHPVPIGSSSENTSHAIGEELKDKAKYSVRDYNNQLPGKEDAAGTSKGACETRPETILPEHDKSMQLNACIAKTLDGNANPALEHQAPQMSHQTLDSLLSDADKNEGKTKMIESKVQAHLTGDLYAGTFAHAGVSTDSTQKKGVGEISERNTDLGKQKKVIEVADLASIGEEEAAKPFRAHRKHNAKALNPAPLPAENSKQAPGATRVDERRPEDTQEQRGFRRLKDREKPDNTNKWRPITRESEANFAEQRWQETGSEVWWRVRGSVEPQTVTSTEELFTCQEAESCEKSSVSEQGITEKAEAGTAYIIKTTSESAPEKMPGSEKAVIAKLPRETALSDRPTEEKETAFDTHEGRNDGSHYALCQLNTVDVLYDTEFEKESVLGIYNACVHETLQGETKSVCNRREKCAKARADNILPVGEAVKASATVKKDLQEGLCSEVPESPLSTQKHLYHEKAEEVCREESHGDTLSCLCSKAETKMPPSGTNTVPSYHYKSSSVPSSERPTVEEGVEHLYRYFESKVIDKVAAESGYNLNPRNEKTCLNTSFSPEVEKREVLSASDSAISGEGRGRNRGQFFHQAEFQQERSWRPEILISKSTKENRGTDSQDDHLITEGKTINWLDDSQKASQRASDSADISNQKSEALKLPSESPGLQHIAFKIFYFFLFLLFAATLYHYDLMVCLALYLFSLYWLYHEGRRNKESIKKE</sequence>
<evidence type="ECO:0000256" key="2">
    <source>
        <dbReference type="SAM" id="Phobius"/>
    </source>
</evidence>
<dbReference type="GO" id="GO:0008157">
    <property type="term" value="F:protein phosphatase 1 binding"/>
    <property type="evidence" value="ECO:0007669"/>
    <property type="project" value="TreeGrafter"/>
</dbReference>
<feature type="compositionally biased region" description="Polar residues" evidence="1">
    <location>
        <begin position="1"/>
        <end position="24"/>
    </location>
</feature>
<dbReference type="PANTHER" id="PTHR12307:SF2">
    <property type="entry name" value="PROTEIN PHOSPHATASE 1 REGULATORY SUBUNIT 3A"/>
    <property type="match status" value="1"/>
</dbReference>
<dbReference type="InterPro" id="IPR005036">
    <property type="entry name" value="CBM21_dom"/>
</dbReference>
<reference evidence="4 5" key="1">
    <citation type="submission" date="2019-09" db="EMBL/GenBank/DDBJ databases">
        <title>Bird 10,000 Genomes (B10K) Project - Family phase.</title>
        <authorList>
            <person name="Zhang G."/>
        </authorList>
    </citation>
    <scope>NUCLEOTIDE SEQUENCE [LARGE SCALE GENOMIC DNA]</scope>
    <source>
        <strain evidence="4">B10K-DU-001-26</strain>
        <tissue evidence="4">Muscle</tissue>
    </source>
</reference>
<feature type="region of interest" description="Disordered" evidence="1">
    <location>
        <begin position="1"/>
        <end position="33"/>
    </location>
</feature>
<feature type="region of interest" description="Disordered" evidence="1">
    <location>
        <begin position="860"/>
        <end position="883"/>
    </location>
</feature>
<evidence type="ECO:0000313" key="5">
    <source>
        <dbReference type="Proteomes" id="UP000530962"/>
    </source>
</evidence>
<protein>
    <submittedName>
        <fullName evidence="4">PPR3A phosphatase</fullName>
    </submittedName>
</protein>
<feature type="non-terminal residue" evidence="4">
    <location>
        <position position="1084"/>
    </location>
</feature>
<keyword evidence="2" id="KW-1133">Transmembrane helix</keyword>
<dbReference type="GO" id="GO:2001069">
    <property type="term" value="F:glycogen binding"/>
    <property type="evidence" value="ECO:0007669"/>
    <property type="project" value="TreeGrafter"/>
</dbReference>
<dbReference type="InterPro" id="IPR050782">
    <property type="entry name" value="PP1_regulatory_subunit_3"/>
</dbReference>
<accession>A0A7K9R611</accession>
<name>A0A7K9R611_IRECY</name>
<evidence type="ECO:0000256" key="1">
    <source>
        <dbReference type="SAM" id="MobiDB-lite"/>
    </source>
</evidence>
<dbReference type="PANTHER" id="PTHR12307">
    <property type="entry name" value="PROTEIN PHOSPHATASE 1 REGULATORY SUBUNIT"/>
    <property type="match status" value="1"/>
</dbReference>